<keyword evidence="3" id="KW-1185">Reference proteome</keyword>
<organism evidence="2 3">
    <name type="scientific">Runella defluvii</name>
    <dbReference type="NCBI Taxonomy" id="370973"/>
    <lineage>
        <taxon>Bacteria</taxon>
        <taxon>Pseudomonadati</taxon>
        <taxon>Bacteroidota</taxon>
        <taxon>Cytophagia</taxon>
        <taxon>Cytophagales</taxon>
        <taxon>Spirosomataceae</taxon>
        <taxon>Runella</taxon>
    </lineage>
</organism>
<protein>
    <recommendedName>
        <fullName evidence="1">ATPase domain-containing protein</fullName>
    </recommendedName>
</protein>
<dbReference type="Pfam" id="PF01637">
    <property type="entry name" value="ATPase_2"/>
    <property type="match status" value="1"/>
</dbReference>
<dbReference type="RefSeq" id="WP_221225786.1">
    <property type="nucleotide sequence ID" value="NZ_JACIBY010000036.1"/>
</dbReference>
<feature type="domain" description="ATPase" evidence="1">
    <location>
        <begin position="3"/>
        <end position="200"/>
    </location>
</feature>
<proteinExistence type="predicted"/>
<accession>A0A7W6ETY2</accession>
<dbReference type="Gene3D" id="3.40.50.300">
    <property type="entry name" value="P-loop containing nucleotide triphosphate hydrolases"/>
    <property type="match status" value="1"/>
</dbReference>
<comment type="caution">
    <text evidence="2">The sequence shown here is derived from an EMBL/GenBank/DDBJ whole genome shotgun (WGS) entry which is preliminary data.</text>
</comment>
<gene>
    <name evidence="2" type="ORF">FHS57_006416</name>
</gene>
<name>A0A7W6ETY2_9BACT</name>
<evidence type="ECO:0000313" key="2">
    <source>
        <dbReference type="EMBL" id="MBB3842385.1"/>
    </source>
</evidence>
<evidence type="ECO:0000313" key="3">
    <source>
        <dbReference type="Proteomes" id="UP000541352"/>
    </source>
</evidence>
<dbReference type="PANTHER" id="PTHR34704:SF1">
    <property type="entry name" value="ATPASE"/>
    <property type="match status" value="1"/>
</dbReference>
<evidence type="ECO:0000259" key="1">
    <source>
        <dbReference type="Pfam" id="PF01637"/>
    </source>
</evidence>
<dbReference type="SUPFAM" id="SSF52540">
    <property type="entry name" value="P-loop containing nucleoside triphosphate hydrolases"/>
    <property type="match status" value="1"/>
</dbReference>
<dbReference type="InterPro" id="IPR027417">
    <property type="entry name" value="P-loop_NTPase"/>
</dbReference>
<dbReference type="EMBL" id="JACIBY010000036">
    <property type="protein sequence ID" value="MBB3842385.1"/>
    <property type="molecule type" value="Genomic_DNA"/>
</dbReference>
<dbReference type="AlphaFoldDB" id="A0A7W6ETY2"/>
<dbReference type="Proteomes" id="UP000541352">
    <property type="component" value="Unassembled WGS sequence"/>
</dbReference>
<sequence length="418" mass="49029">MQDLLQSPKAEMLAIYGRRRVGKTYLIKNVYQRNISFEFTGTQNATLSNQLFKFTEKIKEYFGDLGKIKTPKTWYEAFYQLKICLSKSTQKQVVFFDELPWIDTPRSNFLEELGYWWNDWASRQNIVVVVCGSAASWMLKKLINHKGGLHNRVTKKINLKPFTLAETKLYLERLNIWWDDYQIIQFYMSVGGIPTYLQEVKQGETPTQTIDRLFFTKDGSLRYEFANLYAALFDNYQNHIEIIKLLAGKWRGMTRQEIIAGSKFKDGGGLSKILEELETSSFIMRIPSFQKKSKDFVYRLTDEYSLFYLKFIEGKAITGKNIWLKQSSEEQYSFWAGYAFENLCIKHVEAIKMALGISGIYTETSSYFHKGNEEYEGFQLDMLIDRADRAINLCEIKFYNDDLSINEAYAGRLRQRRE</sequence>
<dbReference type="InterPro" id="IPR011579">
    <property type="entry name" value="ATPase_dom"/>
</dbReference>
<dbReference type="GO" id="GO:0005524">
    <property type="term" value="F:ATP binding"/>
    <property type="evidence" value="ECO:0007669"/>
    <property type="project" value="InterPro"/>
</dbReference>
<dbReference type="PANTHER" id="PTHR34704">
    <property type="entry name" value="ATPASE"/>
    <property type="match status" value="1"/>
</dbReference>
<reference evidence="2 3" key="1">
    <citation type="submission" date="2020-08" db="EMBL/GenBank/DDBJ databases">
        <title>Genomic Encyclopedia of Type Strains, Phase IV (KMG-IV): sequencing the most valuable type-strain genomes for metagenomic binning, comparative biology and taxonomic classification.</title>
        <authorList>
            <person name="Goeker M."/>
        </authorList>
    </citation>
    <scope>NUCLEOTIDE SEQUENCE [LARGE SCALE GENOMIC DNA]</scope>
    <source>
        <strain evidence="2 3">DSM 17976</strain>
    </source>
</reference>